<evidence type="ECO:0000259" key="5">
    <source>
        <dbReference type="Pfam" id="PF04542"/>
    </source>
</evidence>
<dbReference type="SUPFAM" id="SSF88659">
    <property type="entry name" value="Sigma3 and sigma4 domains of RNA polymerase sigma factors"/>
    <property type="match status" value="1"/>
</dbReference>
<evidence type="ECO:0000256" key="4">
    <source>
        <dbReference type="ARBA" id="ARBA00023163"/>
    </source>
</evidence>
<feature type="domain" description="RNA polymerase sigma factor 70 region 4 type 2" evidence="6">
    <location>
        <begin position="122"/>
        <end position="171"/>
    </location>
</feature>
<dbReference type="Gene3D" id="1.10.1740.10">
    <property type="match status" value="1"/>
</dbReference>
<dbReference type="InterPro" id="IPR036388">
    <property type="entry name" value="WH-like_DNA-bd_sf"/>
</dbReference>
<keyword evidence="2" id="KW-0805">Transcription regulation</keyword>
<keyword evidence="3" id="KW-0731">Sigma factor</keyword>
<protein>
    <submittedName>
        <fullName evidence="7">Transcriptional regulator, LuxR family</fullName>
    </submittedName>
</protein>
<evidence type="ECO:0000256" key="3">
    <source>
        <dbReference type="ARBA" id="ARBA00023082"/>
    </source>
</evidence>
<dbReference type="HOGENOM" id="CLU_047691_3_1_0"/>
<dbReference type="EMBL" id="CP001823">
    <property type="protein sequence ID" value="ACZ37533.1"/>
    <property type="molecule type" value="Genomic_DNA"/>
</dbReference>
<dbReference type="SUPFAM" id="SSF88946">
    <property type="entry name" value="Sigma2 domain of RNA polymerase sigma factors"/>
    <property type="match status" value="1"/>
</dbReference>
<dbReference type="STRING" id="479434.Sthe_0094"/>
<accession>D1C5L7</accession>
<name>D1C5L7_SPHTD</name>
<dbReference type="GO" id="GO:0016987">
    <property type="term" value="F:sigma factor activity"/>
    <property type="evidence" value="ECO:0007669"/>
    <property type="project" value="UniProtKB-KW"/>
</dbReference>
<dbReference type="AlphaFoldDB" id="D1C5L7"/>
<dbReference type="GO" id="GO:0006352">
    <property type="term" value="P:DNA-templated transcription initiation"/>
    <property type="evidence" value="ECO:0007669"/>
    <property type="project" value="InterPro"/>
</dbReference>
<dbReference type="Proteomes" id="UP000002027">
    <property type="component" value="Chromosome 1"/>
</dbReference>
<gene>
    <name evidence="7" type="ordered locus">Sthe_0094</name>
</gene>
<feature type="domain" description="RNA polymerase sigma-70 region 2" evidence="5">
    <location>
        <begin position="27"/>
        <end position="91"/>
    </location>
</feature>
<proteinExistence type="inferred from homology"/>
<evidence type="ECO:0000256" key="1">
    <source>
        <dbReference type="ARBA" id="ARBA00010641"/>
    </source>
</evidence>
<dbReference type="InterPro" id="IPR014284">
    <property type="entry name" value="RNA_pol_sigma-70_dom"/>
</dbReference>
<organism evidence="7 8">
    <name type="scientific">Sphaerobacter thermophilus (strain ATCC 49802 / DSM 20745 / KCCM 41009 / NCIMB 13125 / S 6022)</name>
    <dbReference type="NCBI Taxonomy" id="479434"/>
    <lineage>
        <taxon>Bacteria</taxon>
        <taxon>Pseudomonadati</taxon>
        <taxon>Thermomicrobiota</taxon>
        <taxon>Thermomicrobia</taxon>
        <taxon>Sphaerobacterales</taxon>
        <taxon>Sphaerobacterineae</taxon>
        <taxon>Sphaerobacteraceae</taxon>
        <taxon>Sphaerobacter</taxon>
    </lineage>
</organism>
<dbReference type="CDD" id="cd06171">
    <property type="entry name" value="Sigma70_r4"/>
    <property type="match status" value="1"/>
</dbReference>
<dbReference type="PANTHER" id="PTHR43133">
    <property type="entry name" value="RNA POLYMERASE ECF-TYPE SIGMA FACTO"/>
    <property type="match status" value="1"/>
</dbReference>
<comment type="similarity">
    <text evidence="1">Belongs to the sigma-70 factor family. ECF subfamily.</text>
</comment>
<dbReference type="InterPro" id="IPR013249">
    <property type="entry name" value="RNA_pol_sigma70_r4_t2"/>
</dbReference>
<reference evidence="7 8" key="2">
    <citation type="journal article" date="2010" name="Stand. Genomic Sci.">
        <title>Complete genome sequence of Desulfohalobium retbaense type strain (HR(100)).</title>
        <authorList>
            <person name="Spring S."/>
            <person name="Nolan M."/>
            <person name="Lapidus A."/>
            <person name="Glavina Del Rio T."/>
            <person name="Copeland A."/>
            <person name="Tice H."/>
            <person name="Cheng J.F."/>
            <person name="Lucas S."/>
            <person name="Land M."/>
            <person name="Chen F."/>
            <person name="Bruce D."/>
            <person name="Goodwin L."/>
            <person name="Pitluck S."/>
            <person name="Ivanova N."/>
            <person name="Mavromatis K."/>
            <person name="Mikhailova N."/>
            <person name="Pati A."/>
            <person name="Chen A."/>
            <person name="Palaniappan K."/>
            <person name="Hauser L."/>
            <person name="Chang Y.J."/>
            <person name="Jeffries C.D."/>
            <person name="Munk C."/>
            <person name="Kiss H."/>
            <person name="Chain P."/>
            <person name="Han C."/>
            <person name="Brettin T."/>
            <person name="Detter J.C."/>
            <person name="Schuler E."/>
            <person name="Goker M."/>
            <person name="Rohde M."/>
            <person name="Bristow J."/>
            <person name="Eisen J.A."/>
            <person name="Markowitz V."/>
            <person name="Hugenholtz P."/>
            <person name="Kyrpides N.C."/>
            <person name="Klenk H.P."/>
        </authorList>
    </citation>
    <scope>NUCLEOTIDE SEQUENCE [LARGE SCALE GENOMIC DNA]</scope>
    <source>
        <strain evidence="8">ATCC 49802 / DSM 20745 / S 6022</strain>
    </source>
</reference>
<dbReference type="InParanoid" id="D1C5L7"/>
<dbReference type="Gene3D" id="1.10.10.10">
    <property type="entry name" value="Winged helix-like DNA-binding domain superfamily/Winged helix DNA-binding domain"/>
    <property type="match status" value="1"/>
</dbReference>
<dbReference type="Pfam" id="PF04542">
    <property type="entry name" value="Sigma70_r2"/>
    <property type="match status" value="1"/>
</dbReference>
<dbReference type="InterPro" id="IPR013325">
    <property type="entry name" value="RNA_pol_sigma_r2"/>
</dbReference>
<keyword evidence="4" id="KW-0804">Transcription</keyword>
<evidence type="ECO:0000313" key="8">
    <source>
        <dbReference type="Proteomes" id="UP000002027"/>
    </source>
</evidence>
<dbReference type="RefSeq" id="WP_012870582.1">
    <property type="nucleotide sequence ID" value="NC_013523.1"/>
</dbReference>
<dbReference type="InterPro" id="IPR039425">
    <property type="entry name" value="RNA_pol_sigma-70-like"/>
</dbReference>
<dbReference type="InterPro" id="IPR007627">
    <property type="entry name" value="RNA_pol_sigma70_r2"/>
</dbReference>
<dbReference type="Pfam" id="PF08281">
    <property type="entry name" value="Sigma70_r4_2"/>
    <property type="match status" value="1"/>
</dbReference>
<dbReference type="OrthoDB" id="158189at2"/>
<dbReference type="GO" id="GO:0003677">
    <property type="term" value="F:DNA binding"/>
    <property type="evidence" value="ECO:0007669"/>
    <property type="project" value="InterPro"/>
</dbReference>
<reference evidence="8" key="1">
    <citation type="submission" date="2009-11" db="EMBL/GenBank/DDBJ databases">
        <title>The complete chromosome 1 of Sphaerobacter thermophilus DSM 20745.</title>
        <authorList>
            <person name="Lucas S."/>
            <person name="Copeland A."/>
            <person name="Lapidus A."/>
            <person name="Glavina del Rio T."/>
            <person name="Dalin E."/>
            <person name="Tice H."/>
            <person name="Bruce D."/>
            <person name="Goodwin L."/>
            <person name="Pitluck S."/>
            <person name="Kyrpides N."/>
            <person name="Mavromatis K."/>
            <person name="Ivanova N."/>
            <person name="Mikhailova N."/>
            <person name="LaButti K.M."/>
            <person name="Clum A."/>
            <person name="Sun H.I."/>
            <person name="Brettin T."/>
            <person name="Detter J.C."/>
            <person name="Han C."/>
            <person name="Larimer F."/>
            <person name="Land M."/>
            <person name="Hauser L."/>
            <person name="Markowitz V."/>
            <person name="Cheng J.F."/>
            <person name="Hugenholtz P."/>
            <person name="Woyke T."/>
            <person name="Wu D."/>
            <person name="Steenblock K."/>
            <person name="Schneider S."/>
            <person name="Pukall R."/>
            <person name="Goeker M."/>
            <person name="Klenk H.P."/>
            <person name="Eisen J.A."/>
        </authorList>
    </citation>
    <scope>NUCLEOTIDE SEQUENCE [LARGE SCALE GENOMIC DNA]</scope>
    <source>
        <strain evidence="8">ATCC 49802 / DSM 20745 / S 6022</strain>
    </source>
</reference>
<sequence length="191" mass="21142">MERGLVDGQQGVEQATASDALAFESIVASYEAPIARYLYGMVGDVELARDLTQETFLSAYRALPSTPITNLSGWLYRIATNHALSYFRRKRLIGWIPLSRLTESGYDPSVDSHSDWVVTNSAVQEALEQLDPKDRACLLLRAAGFSGQEIAEQLGCSPGAARTRLSRAREAFRRAYHRDDPDDADDTAEGR</sequence>
<evidence type="ECO:0000313" key="7">
    <source>
        <dbReference type="EMBL" id="ACZ37533.1"/>
    </source>
</evidence>
<dbReference type="InterPro" id="IPR013324">
    <property type="entry name" value="RNA_pol_sigma_r3/r4-like"/>
</dbReference>
<keyword evidence="8" id="KW-1185">Reference proteome</keyword>
<dbReference type="KEGG" id="sti:Sthe_0094"/>
<dbReference type="PANTHER" id="PTHR43133:SF51">
    <property type="entry name" value="RNA POLYMERASE SIGMA FACTOR"/>
    <property type="match status" value="1"/>
</dbReference>
<dbReference type="eggNOG" id="COG1595">
    <property type="taxonomic scope" value="Bacteria"/>
</dbReference>
<evidence type="ECO:0000256" key="2">
    <source>
        <dbReference type="ARBA" id="ARBA00023015"/>
    </source>
</evidence>
<evidence type="ECO:0000259" key="6">
    <source>
        <dbReference type="Pfam" id="PF08281"/>
    </source>
</evidence>
<dbReference type="NCBIfam" id="TIGR02937">
    <property type="entry name" value="sigma70-ECF"/>
    <property type="match status" value="1"/>
</dbReference>